<evidence type="ECO:0000313" key="1">
    <source>
        <dbReference type="EMBL" id="TFK03833.1"/>
    </source>
</evidence>
<reference evidence="1 2" key="2">
    <citation type="submission" date="2019-04" db="EMBL/GenBank/DDBJ databases">
        <title>The genome sequence of big-headed turtle.</title>
        <authorList>
            <person name="Gong S."/>
        </authorList>
    </citation>
    <scope>NUCLEOTIDE SEQUENCE [LARGE SCALE GENOMIC DNA]</scope>
    <source>
        <strain evidence="1">DO16091913</strain>
        <tissue evidence="1">Muscle</tissue>
    </source>
</reference>
<keyword evidence="2" id="KW-1185">Reference proteome</keyword>
<dbReference type="AlphaFoldDB" id="A0A4D9E9B8"/>
<accession>A0A4D9E9B8</accession>
<name>A0A4D9E9B8_9SAUR</name>
<protein>
    <submittedName>
        <fullName evidence="1">Nuclear transport factor 2-like</fullName>
    </submittedName>
</protein>
<comment type="caution">
    <text evidence="1">The sequence shown here is derived from an EMBL/GenBank/DDBJ whole genome shotgun (WGS) entry which is preliminary data.</text>
</comment>
<evidence type="ECO:0000313" key="2">
    <source>
        <dbReference type="Proteomes" id="UP000297703"/>
    </source>
</evidence>
<sequence>MTRGRRKCAKVHRQPFVQAIAATAHPSQTRVIAPQTCSKEEEVCPAPSLVRRGWTISPFPDLMQLPCSIHAPYNGEELPSPASRITFCSSGTGPAGEPRSALGPSGTASLHSAVAHRLVGVL</sequence>
<proteinExistence type="predicted"/>
<reference evidence="1 2" key="1">
    <citation type="submission" date="2019-04" db="EMBL/GenBank/DDBJ databases">
        <title>Draft genome of the big-headed turtle Platysternon megacephalum.</title>
        <authorList>
            <person name="Gong S."/>
        </authorList>
    </citation>
    <scope>NUCLEOTIDE SEQUENCE [LARGE SCALE GENOMIC DNA]</scope>
    <source>
        <strain evidence="1">DO16091913</strain>
        <tissue evidence="1">Muscle</tissue>
    </source>
</reference>
<gene>
    <name evidence="1" type="ORF">DR999_PMT13656</name>
</gene>
<dbReference type="EMBL" id="QXTE01000151">
    <property type="protein sequence ID" value="TFK03833.1"/>
    <property type="molecule type" value="Genomic_DNA"/>
</dbReference>
<dbReference type="Proteomes" id="UP000297703">
    <property type="component" value="Unassembled WGS sequence"/>
</dbReference>
<organism evidence="1 2">
    <name type="scientific">Platysternon megacephalum</name>
    <name type="common">big-headed turtle</name>
    <dbReference type="NCBI Taxonomy" id="55544"/>
    <lineage>
        <taxon>Eukaryota</taxon>
        <taxon>Metazoa</taxon>
        <taxon>Chordata</taxon>
        <taxon>Craniata</taxon>
        <taxon>Vertebrata</taxon>
        <taxon>Euteleostomi</taxon>
        <taxon>Archelosauria</taxon>
        <taxon>Testudinata</taxon>
        <taxon>Testudines</taxon>
        <taxon>Cryptodira</taxon>
        <taxon>Durocryptodira</taxon>
        <taxon>Testudinoidea</taxon>
        <taxon>Platysternidae</taxon>
        <taxon>Platysternon</taxon>
    </lineage>
</organism>